<dbReference type="PANTHER" id="PTHR43542:SF1">
    <property type="entry name" value="METHYLTRANSFERASE"/>
    <property type="match status" value="1"/>
</dbReference>
<dbReference type="RefSeq" id="WP_071454703.1">
    <property type="nucleotide sequence ID" value="NZ_CP017675.1"/>
</dbReference>
<dbReference type="PANTHER" id="PTHR43542">
    <property type="entry name" value="METHYLTRANSFERASE"/>
    <property type="match status" value="1"/>
</dbReference>
<reference evidence="3 4" key="1">
    <citation type="submission" date="2016-10" db="EMBL/GenBank/DDBJ databases">
        <title>Description of Gloeomargarita lithophora gen. nov., sp. nov., a thylakoid-bearing basal-branching cyanobacterium with intracellular carbonates, and proposal for Gloeomargaritales ord. nov.</title>
        <authorList>
            <person name="Moreira D."/>
            <person name="Tavera R."/>
            <person name="Benzerara K."/>
            <person name="Skouri-Panet F."/>
            <person name="Couradeau E."/>
            <person name="Gerard E."/>
            <person name="Loussert C."/>
            <person name="Novelo E."/>
            <person name="Zivanovic Y."/>
            <person name="Lopez-Garcia P."/>
        </authorList>
    </citation>
    <scope>NUCLEOTIDE SEQUENCE [LARGE SCALE GENOMIC DNA]</scope>
    <source>
        <strain evidence="3 4">D10</strain>
    </source>
</reference>
<dbReference type="AlphaFoldDB" id="A0A1J0AE65"/>
<keyword evidence="4" id="KW-1185">Reference proteome</keyword>
<evidence type="ECO:0000313" key="3">
    <source>
        <dbReference type="EMBL" id="APB34228.1"/>
    </source>
</evidence>
<sequence length="159" mass="17286">MQLRPTTAKVREALINIWRNELAGAVFLDLCTGTGAVAVAAHHAGARLVVAVDSSAKAMRNLAVCANREDFYTLRGTLPGCLGGLKTRFDLIYFDPPYASGLYLPTLAGIINHELLTSDGELAVEHHVHLALPAQYLGLTRTRQKNYGDTVLSFYQMTA</sequence>
<evidence type="ECO:0000313" key="4">
    <source>
        <dbReference type="Proteomes" id="UP000180235"/>
    </source>
</evidence>
<dbReference type="Pfam" id="PF03602">
    <property type="entry name" value="Cons_hypoth95"/>
    <property type="match status" value="1"/>
</dbReference>
<dbReference type="InterPro" id="IPR004398">
    <property type="entry name" value="RNA_MeTrfase_RsmD"/>
</dbReference>
<accession>A0A1J0AE65</accession>
<dbReference type="SUPFAM" id="SSF53335">
    <property type="entry name" value="S-adenosyl-L-methionine-dependent methyltransferases"/>
    <property type="match status" value="1"/>
</dbReference>
<gene>
    <name evidence="3" type="ORF">GlitD10_1902</name>
</gene>
<name>A0A1J0AE65_9CYAN</name>
<protein>
    <submittedName>
        <fullName evidence="3">N6-adenine-specific methylase</fullName>
    </submittedName>
</protein>
<dbReference type="OrthoDB" id="9803017at2"/>
<dbReference type="GO" id="GO:0003676">
    <property type="term" value="F:nucleic acid binding"/>
    <property type="evidence" value="ECO:0007669"/>
    <property type="project" value="InterPro"/>
</dbReference>
<dbReference type="InterPro" id="IPR002052">
    <property type="entry name" value="DNA_methylase_N6_adenine_CS"/>
</dbReference>
<organism evidence="3 4">
    <name type="scientific">Gloeomargarita lithophora Alchichica-D10</name>
    <dbReference type="NCBI Taxonomy" id="1188229"/>
    <lineage>
        <taxon>Bacteria</taxon>
        <taxon>Bacillati</taxon>
        <taxon>Cyanobacteriota</taxon>
        <taxon>Cyanophyceae</taxon>
        <taxon>Gloeomargaritales</taxon>
        <taxon>Gloeomargaritaceae</taxon>
        <taxon>Gloeomargarita</taxon>
    </lineage>
</organism>
<proteinExistence type="predicted"/>
<dbReference type="Gene3D" id="3.40.50.150">
    <property type="entry name" value="Vaccinia Virus protein VP39"/>
    <property type="match status" value="1"/>
</dbReference>
<evidence type="ECO:0000256" key="1">
    <source>
        <dbReference type="ARBA" id="ARBA00022603"/>
    </source>
</evidence>
<dbReference type="GO" id="GO:0008168">
    <property type="term" value="F:methyltransferase activity"/>
    <property type="evidence" value="ECO:0007669"/>
    <property type="project" value="UniProtKB-KW"/>
</dbReference>
<keyword evidence="2" id="KW-0808">Transferase</keyword>
<dbReference type="EMBL" id="CP017675">
    <property type="protein sequence ID" value="APB34228.1"/>
    <property type="molecule type" value="Genomic_DNA"/>
</dbReference>
<dbReference type="PIRSF" id="PIRSF004553">
    <property type="entry name" value="CHP00095"/>
    <property type="match status" value="1"/>
</dbReference>
<evidence type="ECO:0000256" key="2">
    <source>
        <dbReference type="ARBA" id="ARBA00022679"/>
    </source>
</evidence>
<dbReference type="GO" id="GO:0031167">
    <property type="term" value="P:rRNA methylation"/>
    <property type="evidence" value="ECO:0007669"/>
    <property type="project" value="InterPro"/>
</dbReference>
<dbReference type="KEGG" id="glt:GlitD10_1902"/>
<dbReference type="InterPro" id="IPR029063">
    <property type="entry name" value="SAM-dependent_MTases_sf"/>
</dbReference>
<dbReference type="PROSITE" id="PS00092">
    <property type="entry name" value="N6_MTASE"/>
    <property type="match status" value="1"/>
</dbReference>
<dbReference type="Proteomes" id="UP000180235">
    <property type="component" value="Chromosome"/>
</dbReference>
<dbReference type="STRING" id="1188229.GlitD10_1902"/>
<keyword evidence="1 3" id="KW-0489">Methyltransferase</keyword>